<dbReference type="Proteomes" id="UP000277580">
    <property type="component" value="Unassembled WGS sequence"/>
</dbReference>
<keyword evidence="3" id="KW-1185">Reference proteome</keyword>
<organism evidence="2 3">
    <name type="scientific">Morchella conica CCBAS932</name>
    <dbReference type="NCBI Taxonomy" id="1392247"/>
    <lineage>
        <taxon>Eukaryota</taxon>
        <taxon>Fungi</taxon>
        <taxon>Dikarya</taxon>
        <taxon>Ascomycota</taxon>
        <taxon>Pezizomycotina</taxon>
        <taxon>Pezizomycetes</taxon>
        <taxon>Pezizales</taxon>
        <taxon>Morchellaceae</taxon>
        <taxon>Morchella</taxon>
    </lineage>
</organism>
<evidence type="ECO:0000313" key="3">
    <source>
        <dbReference type="Proteomes" id="UP000277580"/>
    </source>
</evidence>
<dbReference type="GO" id="GO:0012506">
    <property type="term" value="C:vesicle membrane"/>
    <property type="evidence" value="ECO:0007669"/>
    <property type="project" value="TreeGrafter"/>
</dbReference>
<feature type="compositionally biased region" description="Polar residues" evidence="1">
    <location>
        <begin position="224"/>
        <end position="236"/>
    </location>
</feature>
<dbReference type="OrthoDB" id="2134400at2759"/>
<dbReference type="GO" id="GO:0001786">
    <property type="term" value="F:phosphatidylserine binding"/>
    <property type="evidence" value="ECO:0007669"/>
    <property type="project" value="TreeGrafter"/>
</dbReference>
<dbReference type="GO" id="GO:0005509">
    <property type="term" value="F:calcium ion binding"/>
    <property type="evidence" value="ECO:0007669"/>
    <property type="project" value="InterPro"/>
</dbReference>
<feature type="region of interest" description="Disordered" evidence="1">
    <location>
        <begin position="85"/>
        <end position="156"/>
    </location>
</feature>
<dbReference type="EMBL" id="ML119125">
    <property type="protein sequence ID" value="RPB12978.1"/>
    <property type="molecule type" value="Genomic_DNA"/>
</dbReference>
<feature type="region of interest" description="Disordered" evidence="1">
    <location>
        <begin position="190"/>
        <end position="448"/>
    </location>
</feature>
<dbReference type="GO" id="GO:0005634">
    <property type="term" value="C:nucleus"/>
    <property type="evidence" value="ECO:0007669"/>
    <property type="project" value="TreeGrafter"/>
</dbReference>
<feature type="compositionally biased region" description="Low complexity" evidence="1">
    <location>
        <begin position="432"/>
        <end position="448"/>
    </location>
</feature>
<dbReference type="InterPro" id="IPR037104">
    <property type="entry name" value="Annexin_sf"/>
</dbReference>
<feature type="region of interest" description="Disordered" evidence="1">
    <location>
        <begin position="467"/>
        <end position="486"/>
    </location>
</feature>
<dbReference type="GO" id="GO:0005544">
    <property type="term" value="F:calcium-dependent phospholipid binding"/>
    <property type="evidence" value="ECO:0007669"/>
    <property type="project" value="InterPro"/>
</dbReference>
<feature type="region of interest" description="Disordered" evidence="1">
    <location>
        <begin position="509"/>
        <end position="544"/>
    </location>
</feature>
<dbReference type="AlphaFoldDB" id="A0A3N4KU12"/>
<dbReference type="PANTHER" id="PTHR10502">
    <property type="entry name" value="ANNEXIN"/>
    <property type="match status" value="1"/>
</dbReference>
<feature type="compositionally biased region" description="Pro residues" evidence="1">
    <location>
        <begin position="239"/>
        <end position="256"/>
    </location>
</feature>
<reference evidence="2 3" key="1">
    <citation type="journal article" date="2018" name="Nat. Ecol. Evol.">
        <title>Pezizomycetes genomes reveal the molecular basis of ectomycorrhizal truffle lifestyle.</title>
        <authorList>
            <person name="Murat C."/>
            <person name="Payen T."/>
            <person name="Noel B."/>
            <person name="Kuo A."/>
            <person name="Morin E."/>
            <person name="Chen J."/>
            <person name="Kohler A."/>
            <person name="Krizsan K."/>
            <person name="Balestrini R."/>
            <person name="Da Silva C."/>
            <person name="Montanini B."/>
            <person name="Hainaut M."/>
            <person name="Levati E."/>
            <person name="Barry K.W."/>
            <person name="Belfiori B."/>
            <person name="Cichocki N."/>
            <person name="Clum A."/>
            <person name="Dockter R.B."/>
            <person name="Fauchery L."/>
            <person name="Guy J."/>
            <person name="Iotti M."/>
            <person name="Le Tacon F."/>
            <person name="Lindquist E.A."/>
            <person name="Lipzen A."/>
            <person name="Malagnac F."/>
            <person name="Mello A."/>
            <person name="Molinier V."/>
            <person name="Miyauchi S."/>
            <person name="Poulain J."/>
            <person name="Riccioni C."/>
            <person name="Rubini A."/>
            <person name="Sitrit Y."/>
            <person name="Splivallo R."/>
            <person name="Traeger S."/>
            <person name="Wang M."/>
            <person name="Zifcakova L."/>
            <person name="Wipf D."/>
            <person name="Zambonelli A."/>
            <person name="Paolocci F."/>
            <person name="Nowrousian M."/>
            <person name="Ottonello S."/>
            <person name="Baldrian P."/>
            <person name="Spatafora J.W."/>
            <person name="Henrissat B."/>
            <person name="Nagy L.G."/>
            <person name="Aury J.M."/>
            <person name="Wincker P."/>
            <person name="Grigoriev I.V."/>
            <person name="Bonfante P."/>
            <person name="Martin F.M."/>
        </authorList>
    </citation>
    <scope>NUCLEOTIDE SEQUENCE [LARGE SCALE GENOMIC DNA]</scope>
    <source>
        <strain evidence="2 3">CCBAS932</strain>
    </source>
</reference>
<name>A0A3N4KU12_9PEZI</name>
<accession>A0A3N4KU12</accession>
<dbReference type="GO" id="GO:0005886">
    <property type="term" value="C:plasma membrane"/>
    <property type="evidence" value="ECO:0007669"/>
    <property type="project" value="TreeGrafter"/>
</dbReference>
<dbReference type="SUPFAM" id="SSF47874">
    <property type="entry name" value="Annexin"/>
    <property type="match status" value="1"/>
</dbReference>
<sequence>MSNEESPFRGAGFTVTQRSLNLSLLSSDLAVRDFNLSSIVLSLQYSFDRATYSLFPYLHRDVPPPYSQSVSSTDSFDFVYDIPEMPKPERGTPEYAAYKQAKKDRKERKELKPSSAGGLTVERPVSRAGSEFSFISSKGGSDDEGNTSRGVDKKGEGRGLTAFVQGYVGVGAQFGGGTAGYHTSYSENSGAEYGHGHSTTAHYSPVSDFSSESGAGGKPYMVPQYTSNYPPASSGQAMIPPPPPSQYPPPAAPSPSPGVYSPQPQSGQQYGAQLAPFGAGYGYPPPSQGSGYVAPLPPPSPGPYTQAASAAVIQPPPPLDPKYGPPIPGFGAGVGQYPPGETPTQYINPDYYGDITAASAAAPTSNHQHTGSSSSINVNYTTQPSYSPIPSTGKVDSSGNVYQIPPPPPSSQYQPGHSSSGSVSLIPPPPHLSVLGGTSSSGGDSYTSTSLSSLAIPGMAGLSLSSSPLGPGGLPPPSPSLQPYFGTYQSISPLPSPVLSPSGGSSFYSSTSTVTTTTSTTGGGYGSDGSFSIGPSSHPSHGIQVTPVIPSRPPSPPYDPSADAKELLSSLKHFRPSAAPLIQILPTLSPSQIVLLRREYKRIFRQVNIAKHIKTVFANTSFGKLAFAVALGPYESEAWFANCWYQKRETRNELLIEALMGKTNDEIRKIKDGFKDAKYENSLMQAVRNELVANKFRIAVLIQLEGMRMEESARINLDGVRDDVRRLGEVLERKDGRGGGETMMIEIVVNRSDAWIREVAALYRNTHGRDLPKAIMRHSKNLVGETLLHVINGAIDKPLRDAKLMEQALSALIESGREDLLISRCVRVHWDPYHLERVKQAYKKKFKVDLGKRMRDAVEDGNFEDFLVRMIRD</sequence>
<feature type="compositionally biased region" description="Low complexity" evidence="1">
    <location>
        <begin position="509"/>
        <end position="520"/>
    </location>
</feature>
<evidence type="ECO:0000256" key="1">
    <source>
        <dbReference type="SAM" id="MobiDB-lite"/>
    </source>
</evidence>
<dbReference type="GO" id="GO:0005737">
    <property type="term" value="C:cytoplasm"/>
    <property type="evidence" value="ECO:0007669"/>
    <property type="project" value="TreeGrafter"/>
</dbReference>
<dbReference type="Gene3D" id="1.10.220.10">
    <property type="entry name" value="Annexin"/>
    <property type="match status" value="3"/>
</dbReference>
<feature type="compositionally biased region" description="Polar residues" evidence="1">
    <location>
        <begin position="197"/>
        <end position="213"/>
    </location>
</feature>
<dbReference type="InParanoid" id="A0A3N4KU12"/>
<feature type="compositionally biased region" description="Low complexity" evidence="1">
    <location>
        <begin position="411"/>
        <end position="422"/>
    </location>
</feature>
<protein>
    <submittedName>
        <fullName evidence="2">Annexin</fullName>
    </submittedName>
</protein>
<feature type="compositionally biased region" description="Pro residues" evidence="1">
    <location>
        <begin position="314"/>
        <end position="328"/>
    </location>
</feature>
<dbReference type="PANTHER" id="PTHR10502:SF107">
    <property type="entry name" value="ANNEXIN ANXC4 (AFU_ORTHOLOGUE AFUA_3G07020)"/>
    <property type="match status" value="1"/>
</dbReference>
<feature type="compositionally biased region" description="Polar residues" evidence="1">
    <location>
        <begin position="362"/>
        <end position="401"/>
    </location>
</feature>
<proteinExistence type="predicted"/>
<evidence type="ECO:0000313" key="2">
    <source>
        <dbReference type="EMBL" id="RPB12978.1"/>
    </source>
</evidence>
<dbReference type="STRING" id="1392247.A0A3N4KU12"/>
<gene>
    <name evidence="2" type="ORF">P167DRAFT_605269</name>
</gene>